<organism evidence="8">
    <name type="scientific">Oryza punctata</name>
    <name type="common">Red rice</name>
    <dbReference type="NCBI Taxonomy" id="4537"/>
    <lineage>
        <taxon>Eukaryota</taxon>
        <taxon>Viridiplantae</taxon>
        <taxon>Streptophyta</taxon>
        <taxon>Embryophyta</taxon>
        <taxon>Tracheophyta</taxon>
        <taxon>Spermatophyta</taxon>
        <taxon>Magnoliopsida</taxon>
        <taxon>Liliopsida</taxon>
        <taxon>Poales</taxon>
        <taxon>Poaceae</taxon>
        <taxon>BOP clade</taxon>
        <taxon>Oryzoideae</taxon>
        <taxon>Oryzeae</taxon>
        <taxon>Oryzinae</taxon>
        <taxon>Oryza</taxon>
    </lineage>
</organism>
<evidence type="ECO:0000313" key="8">
    <source>
        <dbReference type="EnsemblPlants" id="OPUNC08G10340.1"/>
    </source>
</evidence>
<dbReference type="FunFam" id="3.40.50.11340:FF:000003">
    <property type="entry name" value="Galactoside 2-alpha-L-fucosyltransferase"/>
    <property type="match status" value="1"/>
</dbReference>
<evidence type="ECO:0000256" key="6">
    <source>
        <dbReference type="RuleBase" id="RU367004"/>
    </source>
</evidence>
<dbReference type="STRING" id="4537.A0A0E0LTX5"/>
<dbReference type="Proteomes" id="UP000026962">
    <property type="component" value="Chromosome 8"/>
</dbReference>
<keyword evidence="4" id="KW-0325">Glycoprotein</keyword>
<comment type="similarity">
    <text evidence="1 6">Belongs to the glycosyltransferase 37 family.</text>
</comment>
<keyword evidence="2 6" id="KW-0328">Glycosyltransferase</keyword>
<feature type="compositionally biased region" description="Gly residues" evidence="7">
    <location>
        <begin position="1"/>
        <end position="10"/>
    </location>
</feature>
<evidence type="ECO:0000256" key="3">
    <source>
        <dbReference type="ARBA" id="ARBA00022679"/>
    </source>
</evidence>
<evidence type="ECO:0000256" key="1">
    <source>
        <dbReference type="ARBA" id="ARBA00010481"/>
    </source>
</evidence>
<keyword evidence="3 6" id="KW-0808">Transferase</keyword>
<dbReference type="OMA" id="CGEHQRA"/>
<protein>
    <recommendedName>
        <fullName evidence="6">Fucosyltransferase</fullName>
        <ecNumber evidence="6">2.4.1.-</ecNumber>
    </recommendedName>
</protein>
<proteinExistence type="inferred from homology"/>
<keyword evidence="6" id="KW-0333">Golgi apparatus</keyword>
<dbReference type="Gene3D" id="3.40.50.11340">
    <property type="match status" value="1"/>
</dbReference>
<comment type="function">
    <text evidence="6">May be involved in cell wall biosynthesis.</text>
</comment>
<dbReference type="GO" id="GO:0008107">
    <property type="term" value="F:galactoside 2-alpha-L-fucosyltransferase activity"/>
    <property type="evidence" value="ECO:0007669"/>
    <property type="project" value="InterPro"/>
</dbReference>
<evidence type="ECO:0000256" key="4">
    <source>
        <dbReference type="ARBA" id="ARBA00023180"/>
    </source>
</evidence>
<dbReference type="EC" id="2.4.1.-" evidence="6"/>
<evidence type="ECO:0000256" key="7">
    <source>
        <dbReference type="SAM" id="MobiDB-lite"/>
    </source>
</evidence>
<dbReference type="PANTHER" id="PTHR31889:SF36">
    <property type="entry name" value="FUCOSYLTRANSFERASE"/>
    <property type="match status" value="1"/>
</dbReference>
<keyword evidence="5 6" id="KW-0961">Cell wall biogenesis/degradation</keyword>
<evidence type="ECO:0000256" key="2">
    <source>
        <dbReference type="ARBA" id="ARBA00022676"/>
    </source>
</evidence>
<dbReference type="HOGENOM" id="CLU_001992_2_1_1"/>
<dbReference type="GO" id="GO:0042546">
    <property type="term" value="P:cell wall biogenesis"/>
    <property type="evidence" value="ECO:0007669"/>
    <property type="project" value="InterPro"/>
</dbReference>
<evidence type="ECO:0000313" key="9">
    <source>
        <dbReference type="Proteomes" id="UP000026962"/>
    </source>
</evidence>
<feature type="transmembrane region" description="Helical" evidence="6">
    <location>
        <begin position="50"/>
        <end position="68"/>
    </location>
</feature>
<name>A0A0E0LTX5_ORYPU</name>
<sequence length="596" mass="65816">MEMSGAGAGGAPPKLEDDDDVAAAAAEREPCLASGGGAPGREERERWRRVLVVGCLVALLLLAFFVLGRESASSALQIASAKLTGAMNGGFTTSTNPSHGGAAAKQADELLGGLLAPGMDRRSCRSRYQAVHYYKHFPYAPSPHLLDKLRAYEARHRRCAPGTPLYNRSIEQLRSGRSAAAADGVECNYVVWLPFDGLGNRMLSMVSGFLYALLTDRVLLVDLPQDSSDLFCEPFPGATWLLPLDFPVANLFGLGPRPEQSYTTLLNKKKITVIKDDDPPAKNDAAVPPPPPAYVYLSLGYQMVDKLFFCGNDQRALAKVNWLLLYSDLYFVPSLYSVAEFNGELRRLFPAKESACHLLIRYLLHPTNAVWGMVTRYYNSYLAQANRRIGIQIRMFNFASIPVDDLYNQILTCSRQEHILPETTDDDDLTTETYNNSNGGNYTAILIASLYPDYYERIRATYYEHAASGGAAARVGVFQPTHEERQATQRLFHNQKALAEIYLLGFSDELVTSGMSTFGYAGSSLAGVRPTILMPAHGHRVPATPCRRAVSMEPCNLTPPRVGEEECRRKAAVDKEDLARHVKVCEDFDRGVKFFD</sequence>
<reference evidence="8" key="2">
    <citation type="submission" date="2018-05" db="EMBL/GenBank/DDBJ databases">
        <title>OpunRS2 (Oryza punctata Reference Sequence Version 2).</title>
        <authorList>
            <person name="Zhang J."/>
            <person name="Kudrna D."/>
            <person name="Lee S."/>
            <person name="Talag J."/>
            <person name="Welchert J."/>
            <person name="Wing R.A."/>
        </authorList>
    </citation>
    <scope>NUCLEOTIDE SEQUENCE [LARGE SCALE GENOMIC DNA]</scope>
</reference>
<reference evidence="8" key="1">
    <citation type="submission" date="2015-04" db="UniProtKB">
        <authorList>
            <consortium name="EnsemblPlants"/>
        </authorList>
    </citation>
    <scope>IDENTIFICATION</scope>
</reference>
<feature type="region of interest" description="Disordered" evidence="7">
    <location>
        <begin position="1"/>
        <end position="40"/>
    </location>
</feature>
<dbReference type="InterPro" id="IPR004938">
    <property type="entry name" value="XG_FTase"/>
</dbReference>
<dbReference type="GO" id="GO:0009969">
    <property type="term" value="P:xyloglucan biosynthetic process"/>
    <property type="evidence" value="ECO:0007669"/>
    <property type="project" value="TreeGrafter"/>
</dbReference>
<dbReference type="Pfam" id="PF03254">
    <property type="entry name" value="XG_FTase"/>
    <property type="match status" value="1"/>
</dbReference>
<evidence type="ECO:0000256" key="5">
    <source>
        <dbReference type="ARBA" id="ARBA00023316"/>
    </source>
</evidence>
<dbReference type="GO" id="GO:0032580">
    <property type="term" value="C:Golgi cisterna membrane"/>
    <property type="evidence" value="ECO:0007669"/>
    <property type="project" value="UniProtKB-SubCell"/>
</dbReference>
<accession>A0A0E0LTX5</accession>
<keyword evidence="9" id="KW-1185">Reference proteome</keyword>
<keyword evidence="6" id="KW-1133">Transmembrane helix</keyword>
<dbReference type="PANTHER" id="PTHR31889">
    <property type="entry name" value="FUCOSYLTRANSFERASE 2-RELATED"/>
    <property type="match status" value="1"/>
</dbReference>
<keyword evidence="6" id="KW-0472">Membrane</keyword>
<dbReference type="Gramene" id="OPUNC08G10340.1">
    <property type="protein sequence ID" value="OPUNC08G10340.1"/>
    <property type="gene ID" value="OPUNC08G10340"/>
</dbReference>
<keyword evidence="6" id="KW-0812">Transmembrane</keyword>
<dbReference type="eggNOG" id="ENOG502QTTA">
    <property type="taxonomic scope" value="Eukaryota"/>
</dbReference>
<dbReference type="GO" id="GO:0071555">
    <property type="term" value="P:cell wall organization"/>
    <property type="evidence" value="ECO:0007669"/>
    <property type="project" value="UniProtKB-UniRule"/>
</dbReference>
<dbReference type="AlphaFoldDB" id="A0A0E0LTX5"/>
<comment type="subcellular location">
    <subcellularLocation>
        <location evidence="6">Golgi apparatus</location>
        <location evidence="6">Golgi stack membrane</location>
        <topology evidence="6">Single-pass type II membrane protein</topology>
    </subcellularLocation>
</comment>
<dbReference type="EnsemblPlants" id="OPUNC08G10340.1">
    <property type="protein sequence ID" value="OPUNC08G10340.1"/>
    <property type="gene ID" value="OPUNC08G10340"/>
</dbReference>